<dbReference type="Gene3D" id="3.40.30.10">
    <property type="entry name" value="Glutaredoxin"/>
    <property type="match status" value="1"/>
</dbReference>
<dbReference type="GO" id="GO:0005739">
    <property type="term" value="C:mitochondrion"/>
    <property type="evidence" value="ECO:0007669"/>
    <property type="project" value="TreeGrafter"/>
</dbReference>
<dbReference type="PANTHER" id="PTHR10430:SF39">
    <property type="entry name" value="PEROXISOMAL MEMBRANE ASSOCIATED PROTEIN 20"/>
    <property type="match status" value="1"/>
</dbReference>
<accession>A0A0C3RPP1</accession>
<name>A0A0C3RPP1_PHLG1</name>
<dbReference type="PANTHER" id="PTHR10430">
    <property type="entry name" value="PEROXIREDOXIN"/>
    <property type="match status" value="1"/>
</dbReference>
<keyword evidence="9" id="KW-1185">Reference proteome</keyword>
<dbReference type="AlphaFoldDB" id="A0A0C3RPP1"/>
<comment type="similarity">
    <text evidence="1">Belongs to the peroxiredoxin family. Prx5 subfamily.</text>
</comment>
<organism evidence="8 9">
    <name type="scientific">Phlebiopsis gigantea (strain 11061_1 CR5-6)</name>
    <name type="common">White-rot fungus</name>
    <name type="synonym">Peniophora gigantea</name>
    <dbReference type="NCBI Taxonomy" id="745531"/>
    <lineage>
        <taxon>Eukaryota</taxon>
        <taxon>Fungi</taxon>
        <taxon>Dikarya</taxon>
        <taxon>Basidiomycota</taxon>
        <taxon>Agaricomycotina</taxon>
        <taxon>Agaricomycetes</taxon>
        <taxon>Polyporales</taxon>
        <taxon>Phanerochaetaceae</taxon>
        <taxon>Phlebiopsis</taxon>
    </lineage>
</organism>
<dbReference type="OrthoDB" id="1882547at2759"/>
<dbReference type="EMBL" id="KN840771">
    <property type="protein sequence ID" value="KIP01531.1"/>
    <property type="molecule type" value="Genomic_DNA"/>
</dbReference>
<proteinExistence type="inferred from homology"/>
<evidence type="ECO:0000256" key="5">
    <source>
        <dbReference type="ARBA" id="ARBA00023284"/>
    </source>
</evidence>
<dbReference type="STRING" id="745531.A0A0C3RPP1"/>
<dbReference type="InterPro" id="IPR036249">
    <property type="entry name" value="Thioredoxin-like_sf"/>
</dbReference>
<evidence type="ECO:0000256" key="1">
    <source>
        <dbReference type="ARBA" id="ARBA00010505"/>
    </source>
</evidence>
<dbReference type="HOGENOM" id="CLU_072440_3_1_1"/>
<dbReference type="InterPro" id="IPR013766">
    <property type="entry name" value="Thioredoxin_domain"/>
</dbReference>
<evidence type="ECO:0000256" key="2">
    <source>
        <dbReference type="ARBA" id="ARBA00022559"/>
    </source>
</evidence>
<dbReference type="Proteomes" id="UP000053257">
    <property type="component" value="Unassembled WGS sequence"/>
</dbReference>
<dbReference type="SUPFAM" id="SSF52833">
    <property type="entry name" value="Thioredoxin-like"/>
    <property type="match status" value="1"/>
</dbReference>
<reference evidence="8 9" key="1">
    <citation type="journal article" date="2014" name="PLoS Genet.">
        <title>Analysis of the Phlebiopsis gigantea genome, transcriptome and secretome provides insight into its pioneer colonization strategies of wood.</title>
        <authorList>
            <person name="Hori C."/>
            <person name="Ishida T."/>
            <person name="Igarashi K."/>
            <person name="Samejima M."/>
            <person name="Suzuki H."/>
            <person name="Master E."/>
            <person name="Ferreira P."/>
            <person name="Ruiz-Duenas F.J."/>
            <person name="Held B."/>
            <person name="Canessa P."/>
            <person name="Larrondo L.F."/>
            <person name="Schmoll M."/>
            <person name="Druzhinina I.S."/>
            <person name="Kubicek C.P."/>
            <person name="Gaskell J.A."/>
            <person name="Kersten P."/>
            <person name="St John F."/>
            <person name="Glasner J."/>
            <person name="Sabat G."/>
            <person name="Splinter BonDurant S."/>
            <person name="Syed K."/>
            <person name="Yadav J."/>
            <person name="Mgbeahuruike A.C."/>
            <person name="Kovalchuk A."/>
            <person name="Asiegbu F.O."/>
            <person name="Lackner G."/>
            <person name="Hoffmeister D."/>
            <person name="Rencoret J."/>
            <person name="Gutierrez A."/>
            <person name="Sun H."/>
            <person name="Lindquist E."/>
            <person name="Barry K."/>
            <person name="Riley R."/>
            <person name="Grigoriev I.V."/>
            <person name="Henrissat B."/>
            <person name="Kues U."/>
            <person name="Berka R.M."/>
            <person name="Martinez A.T."/>
            <person name="Covert S.F."/>
            <person name="Blanchette R.A."/>
            <person name="Cullen D."/>
        </authorList>
    </citation>
    <scope>NUCLEOTIDE SEQUENCE [LARGE SCALE GENOMIC DNA]</scope>
    <source>
        <strain evidence="8 9">11061_1 CR5-6</strain>
    </source>
</reference>
<dbReference type="GO" id="GO:0005829">
    <property type="term" value="C:cytosol"/>
    <property type="evidence" value="ECO:0007669"/>
    <property type="project" value="TreeGrafter"/>
</dbReference>
<evidence type="ECO:0000313" key="9">
    <source>
        <dbReference type="Proteomes" id="UP000053257"/>
    </source>
</evidence>
<keyword evidence="4" id="KW-0560">Oxidoreductase</keyword>
<dbReference type="GO" id="GO:0005777">
    <property type="term" value="C:peroxisome"/>
    <property type="evidence" value="ECO:0007669"/>
    <property type="project" value="TreeGrafter"/>
</dbReference>
<protein>
    <recommendedName>
        <fullName evidence="7">Thioredoxin domain-containing protein</fullName>
    </recommendedName>
</protein>
<dbReference type="PROSITE" id="PS51352">
    <property type="entry name" value="THIOREDOXIN_2"/>
    <property type="match status" value="1"/>
</dbReference>
<evidence type="ECO:0000313" key="8">
    <source>
        <dbReference type="EMBL" id="KIP01531.1"/>
    </source>
</evidence>
<evidence type="ECO:0000256" key="6">
    <source>
        <dbReference type="PIRSR" id="PIRSR637944-1"/>
    </source>
</evidence>
<sequence>MASVLSSVTNAAHSAAVSLLSSAQVQPGASLPTKVSVKEQAADEELTFESLTGKNVFVFVPGAFTGTCTRQVPGYAEAYGQFKEKGVENVYIVAVNDVFVMQAWKDSFGTGALPIKFIADDKGALAGALGLLFDASPRLGSPRSKRAVLITEGTTVSQIFVENVPSELTVTAADKVLTFV</sequence>
<evidence type="ECO:0000259" key="7">
    <source>
        <dbReference type="PROSITE" id="PS51352"/>
    </source>
</evidence>
<dbReference type="Pfam" id="PF08534">
    <property type="entry name" value="Redoxin"/>
    <property type="match status" value="1"/>
</dbReference>
<keyword evidence="2" id="KW-0575">Peroxidase</keyword>
<evidence type="ECO:0000256" key="4">
    <source>
        <dbReference type="ARBA" id="ARBA00023002"/>
    </source>
</evidence>
<dbReference type="GO" id="GO:0008379">
    <property type="term" value="F:thioredoxin peroxidase activity"/>
    <property type="evidence" value="ECO:0007669"/>
    <property type="project" value="InterPro"/>
</dbReference>
<feature type="domain" description="Thioredoxin" evidence="7">
    <location>
        <begin position="20"/>
        <end position="169"/>
    </location>
</feature>
<keyword evidence="3" id="KW-0049">Antioxidant</keyword>
<dbReference type="GO" id="GO:0045454">
    <property type="term" value="P:cell redox homeostasis"/>
    <property type="evidence" value="ECO:0007669"/>
    <property type="project" value="TreeGrafter"/>
</dbReference>
<evidence type="ECO:0000256" key="3">
    <source>
        <dbReference type="ARBA" id="ARBA00022862"/>
    </source>
</evidence>
<dbReference type="InterPro" id="IPR013740">
    <property type="entry name" value="Redoxin"/>
</dbReference>
<dbReference type="GO" id="GO:0042744">
    <property type="term" value="P:hydrogen peroxide catabolic process"/>
    <property type="evidence" value="ECO:0007669"/>
    <property type="project" value="TreeGrafter"/>
</dbReference>
<feature type="active site" description="Cysteine sulfenic acid (-SOH) intermediate" evidence="6">
    <location>
        <position position="68"/>
    </location>
</feature>
<dbReference type="GO" id="GO:0034599">
    <property type="term" value="P:cellular response to oxidative stress"/>
    <property type="evidence" value="ECO:0007669"/>
    <property type="project" value="InterPro"/>
</dbReference>
<keyword evidence="5" id="KW-0676">Redox-active center</keyword>
<dbReference type="InterPro" id="IPR037944">
    <property type="entry name" value="PRX5-like"/>
</dbReference>
<gene>
    <name evidence="8" type="ORF">PHLGIDRAFT_112953</name>
</gene>